<sequence length="315" mass="36222">MTTQTKVSICLPTCNRPDLIVECIESCLAQTHTNIEILIGDDSKDDRTQRMIATRYQHEPRIHYVRNTPSLGQARNVSSLFARANGSKILLIHDDDYLAVDGVERLVSLWQRHPDLDVAFANQYEVDQAGRVDREASDRLNADYYRTKSAEGMQQQPGRTGLIQMFPNNGWMANADLVRRISYKERYGMCCDYVFGVELCLAAKQVYYLNEYVSFYRKTDLSISTTTKRSTSAASVSAYAFIEKLRLERQLEPARKLALRRIVPIVVSVYSRNHDPVKGLRIAAKNLFAYNYGFSMRLYYHLMMISRSMLTLKPR</sequence>
<dbReference type="Pfam" id="PF00535">
    <property type="entry name" value="Glycos_transf_2"/>
    <property type="match status" value="1"/>
</dbReference>
<accession>A0A1H4HN98</accession>
<organism evidence="2 3">
    <name type="scientific">Paraburkholderia sartisoli</name>
    <dbReference type="NCBI Taxonomy" id="83784"/>
    <lineage>
        <taxon>Bacteria</taxon>
        <taxon>Pseudomonadati</taxon>
        <taxon>Pseudomonadota</taxon>
        <taxon>Betaproteobacteria</taxon>
        <taxon>Burkholderiales</taxon>
        <taxon>Burkholderiaceae</taxon>
        <taxon>Paraburkholderia</taxon>
    </lineage>
</organism>
<dbReference type="RefSeq" id="WP_090537604.1">
    <property type="nucleotide sequence ID" value="NZ_FNRQ01000011.1"/>
</dbReference>
<evidence type="ECO:0000313" key="3">
    <source>
        <dbReference type="Proteomes" id="UP000198638"/>
    </source>
</evidence>
<dbReference type="OrthoDB" id="9785185at2"/>
<name>A0A1H4HN98_9BURK</name>
<reference evidence="3" key="1">
    <citation type="submission" date="2016-10" db="EMBL/GenBank/DDBJ databases">
        <authorList>
            <person name="Varghese N."/>
            <person name="Submissions S."/>
        </authorList>
    </citation>
    <scope>NUCLEOTIDE SEQUENCE [LARGE SCALE GENOMIC DNA]</scope>
    <source>
        <strain evidence="3">LMG 24000</strain>
    </source>
</reference>
<dbReference type="Proteomes" id="UP000198638">
    <property type="component" value="Unassembled WGS sequence"/>
</dbReference>
<dbReference type="AlphaFoldDB" id="A0A1H4HN98"/>
<dbReference type="PANTHER" id="PTHR43685">
    <property type="entry name" value="GLYCOSYLTRANSFERASE"/>
    <property type="match status" value="1"/>
</dbReference>
<dbReference type="PANTHER" id="PTHR43685:SF2">
    <property type="entry name" value="GLYCOSYLTRANSFERASE 2-LIKE DOMAIN-CONTAINING PROTEIN"/>
    <property type="match status" value="1"/>
</dbReference>
<protein>
    <submittedName>
        <fullName evidence="2">Glycosyltransferase, GT2 family</fullName>
    </submittedName>
</protein>
<dbReference type="CDD" id="cd00761">
    <property type="entry name" value="Glyco_tranf_GTA_type"/>
    <property type="match status" value="1"/>
</dbReference>
<dbReference type="InterPro" id="IPR050834">
    <property type="entry name" value="Glycosyltransf_2"/>
</dbReference>
<dbReference type="STRING" id="83784.SAMN05192564_11194"/>
<evidence type="ECO:0000313" key="2">
    <source>
        <dbReference type="EMBL" id="SEB23307.1"/>
    </source>
</evidence>
<dbReference type="GO" id="GO:0016740">
    <property type="term" value="F:transferase activity"/>
    <property type="evidence" value="ECO:0007669"/>
    <property type="project" value="UniProtKB-KW"/>
</dbReference>
<dbReference type="SUPFAM" id="SSF53448">
    <property type="entry name" value="Nucleotide-diphospho-sugar transferases"/>
    <property type="match status" value="1"/>
</dbReference>
<keyword evidence="2" id="KW-0808">Transferase</keyword>
<proteinExistence type="predicted"/>
<evidence type="ECO:0000259" key="1">
    <source>
        <dbReference type="Pfam" id="PF00535"/>
    </source>
</evidence>
<feature type="domain" description="Glycosyltransferase 2-like" evidence="1">
    <location>
        <begin position="8"/>
        <end position="161"/>
    </location>
</feature>
<gene>
    <name evidence="2" type="ORF">SAMN05192564_11194</name>
</gene>
<dbReference type="InterPro" id="IPR001173">
    <property type="entry name" value="Glyco_trans_2-like"/>
</dbReference>
<dbReference type="InterPro" id="IPR029044">
    <property type="entry name" value="Nucleotide-diphossugar_trans"/>
</dbReference>
<dbReference type="Gene3D" id="3.90.550.10">
    <property type="entry name" value="Spore Coat Polysaccharide Biosynthesis Protein SpsA, Chain A"/>
    <property type="match status" value="1"/>
</dbReference>
<keyword evidence="3" id="KW-1185">Reference proteome</keyword>
<dbReference type="EMBL" id="FNRQ01000011">
    <property type="protein sequence ID" value="SEB23307.1"/>
    <property type="molecule type" value="Genomic_DNA"/>
</dbReference>